<feature type="chain" id="PRO_5034214986" description="Cytochrome P450" evidence="11">
    <location>
        <begin position="17"/>
        <end position="522"/>
    </location>
</feature>
<dbReference type="PANTHER" id="PTHR46300">
    <property type="entry name" value="P450, PUTATIVE (EUROFUNG)-RELATED-RELATED"/>
    <property type="match status" value="1"/>
</dbReference>
<dbReference type="EMBL" id="JAACJK010000004">
    <property type="protein sequence ID" value="KAF5340393.1"/>
    <property type="molecule type" value="Genomic_DNA"/>
</dbReference>
<dbReference type="OrthoDB" id="2789670at2759"/>
<dbReference type="SUPFAM" id="SSF48264">
    <property type="entry name" value="Cytochrome P450"/>
    <property type="match status" value="1"/>
</dbReference>
<evidence type="ECO:0000256" key="10">
    <source>
        <dbReference type="RuleBase" id="RU000461"/>
    </source>
</evidence>
<keyword evidence="4 9" id="KW-0349">Heme</keyword>
<reference evidence="12 13" key="1">
    <citation type="journal article" date="2020" name="ISME J.">
        <title>Uncovering the hidden diversity of litter-decomposition mechanisms in mushroom-forming fungi.</title>
        <authorList>
            <person name="Floudas D."/>
            <person name="Bentzer J."/>
            <person name="Ahren D."/>
            <person name="Johansson T."/>
            <person name="Persson P."/>
            <person name="Tunlid A."/>
        </authorList>
    </citation>
    <scope>NUCLEOTIDE SEQUENCE [LARGE SCALE GENOMIC DNA]</scope>
    <source>
        <strain evidence="12 13">CBS 175.51</strain>
    </source>
</reference>
<evidence type="ECO:0000256" key="11">
    <source>
        <dbReference type="SAM" id="SignalP"/>
    </source>
</evidence>
<evidence type="ECO:0000256" key="5">
    <source>
        <dbReference type="ARBA" id="ARBA00022723"/>
    </source>
</evidence>
<keyword evidence="13" id="KW-1185">Reference proteome</keyword>
<dbReference type="InterPro" id="IPR036396">
    <property type="entry name" value="Cyt_P450_sf"/>
</dbReference>
<keyword evidence="5 9" id="KW-0479">Metal-binding</keyword>
<dbReference type="GO" id="GO:0004497">
    <property type="term" value="F:monooxygenase activity"/>
    <property type="evidence" value="ECO:0007669"/>
    <property type="project" value="UniProtKB-KW"/>
</dbReference>
<evidence type="ECO:0000256" key="9">
    <source>
        <dbReference type="PIRSR" id="PIRSR602401-1"/>
    </source>
</evidence>
<gene>
    <name evidence="12" type="ORF">D9611_007819</name>
</gene>
<comment type="pathway">
    <text evidence="2">Secondary metabolite biosynthesis.</text>
</comment>
<dbReference type="PANTHER" id="PTHR46300:SF7">
    <property type="entry name" value="P450, PUTATIVE (EUROFUNG)-RELATED"/>
    <property type="match status" value="1"/>
</dbReference>
<feature type="signal peptide" evidence="11">
    <location>
        <begin position="1"/>
        <end position="16"/>
    </location>
</feature>
<evidence type="ECO:0000256" key="6">
    <source>
        <dbReference type="ARBA" id="ARBA00023002"/>
    </source>
</evidence>
<evidence type="ECO:0000313" key="12">
    <source>
        <dbReference type="EMBL" id="KAF5340393.1"/>
    </source>
</evidence>
<dbReference type="PRINTS" id="PR00463">
    <property type="entry name" value="EP450I"/>
</dbReference>
<dbReference type="InterPro" id="IPR050364">
    <property type="entry name" value="Cytochrome_P450_fung"/>
</dbReference>
<evidence type="ECO:0000256" key="8">
    <source>
        <dbReference type="ARBA" id="ARBA00023033"/>
    </source>
</evidence>
<evidence type="ECO:0000256" key="4">
    <source>
        <dbReference type="ARBA" id="ARBA00022617"/>
    </source>
</evidence>
<name>A0A8H5FL62_9AGAR</name>
<comment type="caution">
    <text evidence="12">The sequence shown here is derived from an EMBL/GenBank/DDBJ whole genome shotgun (WGS) entry which is preliminary data.</text>
</comment>
<dbReference type="InterPro" id="IPR017972">
    <property type="entry name" value="Cyt_P450_CS"/>
</dbReference>
<dbReference type="CDD" id="cd11065">
    <property type="entry name" value="CYP64-like"/>
    <property type="match status" value="1"/>
</dbReference>
<comment type="cofactor">
    <cofactor evidence="1 9">
        <name>heme</name>
        <dbReference type="ChEBI" id="CHEBI:30413"/>
    </cofactor>
</comment>
<feature type="binding site" description="axial binding residue" evidence="9">
    <location>
        <position position="456"/>
    </location>
    <ligand>
        <name>heme</name>
        <dbReference type="ChEBI" id="CHEBI:30413"/>
    </ligand>
    <ligandPart>
        <name>Fe</name>
        <dbReference type="ChEBI" id="CHEBI:18248"/>
    </ligandPart>
</feature>
<evidence type="ECO:0000256" key="3">
    <source>
        <dbReference type="ARBA" id="ARBA00010617"/>
    </source>
</evidence>
<accession>A0A8H5FL62</accession>
<evidence type="ECO:0008006" key="14">
    <source>
        <dbReference type="Google" id="ProtNLM"/>
    </source>
</evidence>
<proteinExistence type="inferred from homology"/>
<comment type="similarity">
    <text evidence="3 10">Belongs to the cytochrome P450 family.</text>
</comment>
<keyword evidence="6 10" id="KW-0560">Oxidoreductase</keyword>
<evidence type="ECO:0000256" key="1">
    <source>
        <dbReference type="ARBA" id="ARBA00001971"/>
    </source>
</evidence>
<evidence type="ECO:0000256" key="2">
    <source>
        <dbReference type="ARBA" id="ARBA00005179"/>
    </source>
</evidence>
<protein>
    <recommendedName>
        <fullName evidence="14">Cytochrome P450</fullName>
    </recommendedName>
</protein>
<dbReference type="AlphaFoldDB" id="A0A8H5FL62"/>
<dbReference type="GO" id="GO:0016705">
    <property type="term" value="F:oxidoreductase activity, acting on paired donors, with incorporation or reduction of molecular oxygen"/>
    <property type="evidence" value="ECO:0007669"/>
    <property type="project" value="InterPro"/>
</dbReference>
<dbReference type="Proteomes" id="UP000541558">
    <property type="component" value="Unassembled WGS sequence"/>
</dbReference>
<organism evidence="12 13">
    <name type="scientific">Ephemerocybe angulata</name>
    <dbReference type="NCBI Taxonomy" id="980116"/>
    <lineage>
        <taxon>Eukaryota</taxon>
        <taxon>Fungi</taxon>
        <taxon>Dikarya</taxon>
        <taxon>Basidiomycota</taxon>
        <taxon>Agaricomycotina</taxon>
        <taxon>Agaricomycetes</taxon>
        <taxon>Agaricomycetidae</taxon>
        <taxon>Agaricales</taxon>
        <taxon>Agaricineae</taxon>
        <taxon>Psathyrellaceae</taxon>
        <taxon>Ephemerocybe</taxon>
    </lineage>
</organism>
<dbReference type="Pfam" id="PF00067">
    <property type="entry name" value="p450"/>
    <property type="match status" value="1"/>
</dbReference>
<sequence>MQGWLVIAGTLSAVLAAKGILNRRKRNPRGLPLPPGPKGLPLVGNAFQNAHDQPWEAYDTLCKEYGDILYLNLMGQDVIVLGSSRRAFDLLESRAKNYSDRPSGIALIELTKTAWNFSLMSYGAELRLHRRAFHDYLGKPAAVAQFHPIMYEETNSFLRKLKDSPDDFSRHIQTLFGNIIMRTTYGIDDKKKTAEFIQEAETLVRGVVDAKRPGRYLVNSFPFLKYIPAWFPGARFQRHFQKLAELSGKVHTKPFDVAKETHSTKSSDSSLTSMAAAFIEHFPEAGTDPASLSEAETLARNVCGMAYIAGVDTTAASARCLFYTLATYPEMQRKAQEELDAVVGSGRLPLISDRPQLPYVHALVKELSRWYTAVPLGVVHTSTEDDEYDGYFIPKGTFFMPNTWRLHTSRAIMHDPEVFDRPFEFRPERFLDENGKVDPGVIDADYAAFGFGRRICPGRGFSNDALFLMTACILSTFIVEEPKDDTGRPIPIDFKLENGTLAKLRPFKCDITMRPERASLVH</sequence>
<keyword evidence="11" id="KW-0732">Signal</keyword>
<dbReference type="PRINTS" id="PR00385">
    <property type="entry name" value="P450"/>
</dbReference>
<evidence type="ECO:0000256" key="7">
    <source>
        <dbReference type="ARBA" id="ARBA00023004"/>
    </source>
</evidence>
<dbReference type="PROSITE" id="PS00086">
    <property type="entry name" value="CYTOCHROME_P450"/>
    <property type="match status" value="1"/>
</dbReference>
<dbReference type="GO" id="GO:0020037">
    <property type="term" value="F:heme binding"/>
    <property type="evidence" value="ECO:0007669"/>
    <property type="project" value="InterPro"/>
</dbReference>
<dbReference type="GO" id="GO:0005506">
    <property type="term" value="F:iron ion binding"/>
    <property type="evidence" value="ECO:0007669"/>
    <property type="project" value="InterPro"/>
</dbReference>
<evidence type="ECO:0000313" key="13">
    <source>
        <dbReference type="Proteomes" id="UP000541558"/>
    </source>
</evidence>
<keyword evidence="8 10" id="KW-0503">Monooxygenase</keyword>
<keyword evidence="7 9" id="KW-0408">Iron</keyword>
<dbReference type="InterPro" id="IPR002401">
    <property type="entry name" value="Cyt_P450_E_grp-I"/>
</dbReference>
<dbReference type="InterPro" id="IPR001128">
    <property type="entry name" value="Cyt_P450"/>
</dbReference>
<dbReference type="Gene3D" id="1.10.630.10">
    <property type="entry name" value="Cytochrome P450"/>
    <property type="match status" value="1"/>
</dbReference>